<evidence type="ECO:0000259" key="4">
    <source>
        <dbReference type="SMART" id="SM01037"/>
    </source>
</evidence>
<evidence type="ECO:0000256" key="3">
    <source>
        <dbReference type="ARBA" id="ARBA00056368"/>
    </source>
</evidence>
<keyword evidence="2" id="KW-0378">Hydrolase</keyword>
<evidence type="ECO:0000313" key="5">
    <source>
        <dbReference type="EMBL" id="AII79439.1"/>
    </source>
</evidence>
<dbReference type="GO" id="GO:0005634">
    <property type="term" value="C:nucleus"/>
    <property type="evidence" value="ECO:0007669"/>
    <property type="project" value="TreeGrafter"/>
</dbReference>
<dbReference type="GO" id="GO:0010427">
    <property type="term" value="F:abscisic acid binding"/>
    <property type="evidence" value="ECO:0007669"/>
    <property type="project" value="InterPro"/>
</dbReference>
<keyword evidence="2" id="KW-0255">Endonuclease</keyword>
<dbReference type="GO" id="GO:0004519">
    <property type="term" value="F:endonuclease activity"/>
    <property type="evidence" value="ECO:0007669"/>
    <property type="project" value="UniProtKB-KW"/>
</dbReference>
<dbReference type="SMART" id="SM01037">
    <property type="entry name" value="Bet_v_1"/>
    <property type="match status" value="1"/>
</dbReference>
<dbReference type="Pfam" id="PF00407">
    <property type="entry name" value="Bet_v_1"/>
    <property type="match status" value="1"/>
</dbReference>
<dbReference type="CDD" id="cd07816">
    <property type="entry name" value="Bet_v1-like"/>
    <property type="match status" value="1"/>
</dbReference>
<organism evidence="5">
    <name type="scientific">Panax ginseng</name>
    <name type="common">Korean ginseng</name>
    <dbReference type="NCBI Taxonomy" id="4054"/>
    <lineage>
        <taxon>Eukaryota</taxon>
        <taxon>Viridiplantae</taxon>
        <taxon>Streptophyta</taxon>
        <taxon>Embryophyta</taxon>
        <taxon>Tracheophyta</taxon>
        <taxon>Spermatophyta</taxon>
        <taxon>Magnoliopsida</taxon>
        <taxon>eudicotyledons</taxon>
        <taxon>Gunneridae</taxon>
        <taxon>Pentapetalae</taxon>
        <taxon>asterids</taxon>
        <taxon>campanulids</taxon>
        <taxon>Apiales</taxon>
        <taxon>Araliaceae</taxon>
        <taxon>Panax</taxon>
    </lineage>
</organism>
<feature type="domain" description="Bet v I/Major latex protein" evidence="4">
    <location>
        <begin position="1"/>
        <end position="146"/>
    </location>
</feature>
<dbReference type="AlphaFoldDB" id="A0A076JQL6"/>
<dbReference type="GO" id="GO:0038023">
    <property type="term" value="F:signaling receptor activity"/>
    <property type="evidence" value="ECO:0007669"/>
    <property type="project" value="InterPro"/>
</dbReference>
<accession>A0A076JQL6</accession>
<dbReference type="GO" id="GO:0009738">
    <property type="term" value="P:abscisic acid-activated signaling pathway"/>
    <property type="evidence" value="ECO:0007669"/>
    <property type="project" value="InterPro"/>
</dbReference>
<dbReference type="SUPFAM" id="SSF55961">
    <property type="entry name" value="Bet v1-like"/>
    <property type="match status" value="1"/>
</dbReference>
<dbReference type="InterPro" id="IPR000916">
    <property type="entry name" value="Bet_v_I/MLP"/>
</dbReference>
<comment type="similarity">
    <text evidence="1">Belongs to the BetVI family.</text>
</comment>
<dbReference type="InterPro" id="IPR024949">
    <property type="entry name" value="Bet_v_I_allergen"/>
</dbReference>
<proteinExistence type="evidence at transcript level"/>
<dbReference type="PRINTS" id="PR00634">
    <property type="entry name" value="BETALLERGEN"/>
</dbReference>
<evidence type="ECO:0000256" key="1">
    <source>
        <dbReference type="ARBA" id="ARBA00009744"/>
    </source>
</evidence>
<comment type="function">
    <text evidence="3">Catalyzes the two-stage endonucleolytic cleavage to 3'-phosphomononucleotides and 3'-phosphooligonucleotides with 2',3'-cyclic phosphate intermediates.</text>
</comment>
<dbReference type="Gene3D" id="3.30.530.20">
    <property type="match status" value="1"/>
</dbReference>
<dbReference type="GO" id="GO:0005737">
    <property type="term" value="C:cytoplasm"/>
    <property type="evidence" value="ECO:0007669"/>
    <property type="project" value="TreeGrafter"/>
</dbReference>
<dbReference type="InterPro" id="IPR050279">
    <property type="entry name" value="Plant_def-hormone_signal"/>
</dbReference>
<dbReference type="InterPro" id="IPR023393">
    <property type="entry name" value="START-like_dom_sf"/>
</dbReference>
<protein>
    <submittedName>
        <fullName evidence="5">Pathogenesis-related protein 10</fullName>
    </submittedName>
</protein>
<dbReference type="PANTHER" id="PTHR31213:SF55">
    <property type="entry name" value="STRESS-INDUCED PROTEIN SAM22"/>
    <property type="match status" value="1"/>
</dbReference>
<evidence type="ECO:0000256" key="2">
    <source>
        <dbReference type="ARBA" id="ARBA00022759"/>
    </source>
</evidence>
<dbReference type="FunFam" id="3.30.530.20:FF:000007">
    <property type="entry name" value="Major pollen allergen Bet v 1-A"/>
    <property type="match status" value="1"/>
</dbReference>
<name>A0A076JQL6_PANGI</name>
<dbReference type="SMR" id="A0A076JQL6"/>
<dbReference type="PANTHER" id="PTHR31213">
    <property type="entry name" value="OS08G0374000 PROTEIN-RELATED"/>
    <property type="match status" value="1"/>
</dbReference>
<sequence>MGVFHVDIEVHSQVPAEKMYKALLLDGDNLISKVVPRFVKHVEIIQGDGGVGTIKQVTFGEDVEFKTAKQRVDEIDERNLTYSYSIIEGDVLQGVFESIRNDYKFMPSNGGSRIKHKITYNSIGDAKLTHDQIKDAREKSAIILRAVESYLQANPDAY</sequence>
<keyword evidence="2" id="KW-0540">Nuclease</keyword>
<reference evidence="5" key="1">
    <citation type="journal article" date="2014" name="Plant Cell Tissue Organ Cult.">
        <title>Functional characterization of the pathogenesis-related protein family 10 gene, PgPR10-4, from Panax ginseng in response to environmental stresses.</title>
        <authorList>
            <person name="Kim Y.-J."/>
            <person name="Jang M.-G."/>
            <person name="Yang D.-C."/>
            <person name="Sukweenadhi J."/>
        </authorList>
    </citation>
    <scope>NUCLEOTIDE SEQUENCE</scope>
</reference>
<dbReference type="GO" id="GO:0004864">
    <property type="term" value="F:protein phosphatase inhibitor activity"/>
    <property type="evidence" value="ECO:0007669"/>
    <property type="project" value="InterPro"/>
</dbReference>
<dbReference type="EMBL" id="KJ777819">
    <property type="protein sequence ID" value="AII79439.1"/>
    <property type="molecule type" value="mRNA"/>
</dbReference>
<dbReference type="GO" id="GO:0006952">
    <property type="term" value="P:defense response"/>
    <property type="evidence" value="ECO:0007669"/>
    <property type="project" value="InterPro"/>
</dbReference>